<evidence type="ECO:0000313" key="8">
    <source>
        <dbReference type="EMBL" id="MDQ7246730.1"/>
    </source>
</evidence>
<comment type="catalytic activity">
    <reaction evidence="6">
        <text>hydrogencarbonate + H(+) = CO2 + H2O</text>
        <dbReference type="Rhea" id="RHEA:10748"/>
        <dbReference type="ChEBI" id="CHEBI:15377"/>
        <dbReference type="ChEBI" id="CHEBI:15378"/>
        <dbReference type="ChEBI" id="CHEBI:16526"/>
        <dbReference type="ChEBI" id="CHEBI:17544"/>
        <dbReference type="EC" id="4.2.1.1"/>
    </reaction>
</comment>
<evidence type="ECO:0000313" key="9">
    <source>
        <dbReference type="Proteomes" id="UP001230156"/>
    </source>
</evidence>
<sequence length="265" mass="28799">MGIIQLRLGRRQALRALVGAATAVACPVCRALAEEAPPAHAGPHWSYDGAAGPDAWGELSADFKVCSLGLEQTPIDLKESIRAETGLVEPSFKPMPLTILNNGHTIQVNCAPGSKTIISGRPFELLQFHFHHPSEHLLSGRATEMELHFVHKSSEGQLAVLGIFIRQGQENAALAPVWAAMPREAGEPIKVDANVDAAALLPANRQYFRYKGSLTTPPCSEGVLWTVFRDPIEASADQIRRFAELFPGNARPVKPLNSRFLLESM</sequence>
<dbReference type="PROSITE" id="PS51318">
    <property type="entry name" value="TAT"/>
    <property type="match status" value="1"/>
</dbReference>
<dbReference type="InterPro" id="IPR001148">
    <property type="entry name" value="CA_dom"/>
</dbReference>
<dbReference type="CDD" id="cd03124">
    <property type="entry name" value="alpha_CA_prokaryotic_like"/>
    <property type="match status" value="1"/>
</dbReference>
<dbReference type="PROSITE" id="PS51144">
    <property type="entry name" value="ALPHA_CA_2"/>
    <property type="match status" value="1"/>
</dbReference>
<proteinExistence type="inferred from homology"/>
<dbReference type="SUPFAM" id="SSF51069">
    <property type="entry name" value="Carbonic anhydrase"/>
    <property type="match status" value="1"/>
</dbReference>
<dbReference type="Pfam" id="PF00194">
    <property type="entry name" value="Carb_anhydrase"/>
    <property type="match status" value="1"/>
</dbReference>
<evidence type="ECO:0000256" key="2">
    <source>
        <dbReference type="ARBA" id="ARBA00012925"/>
    </source>
</evidence>
<dbReference type="SMART" id="SM01057">
    <property type="entry name" value="Carb_anhydrase"/>
    <property type="match status" value="1"/>
</dbReference>
<dbReference type="InterPro" id="IPR023561">
    <property type="entry name" value="Carbonic_anhydrase_a-class"/>
</dbReference>
<comment type="similarity">
    <text evidence="1">Belongs to the alpha-carbonic anhydrase family.</text>
</comment>
<dbReference type="PROSITE" id="PS51257">
    <property type="entry name" value="PROKAR_LIPOPROTEIN"/>
    <property type="match status" value="1"/>
</dbReference>
<keyword evidence="5" id="KW-0456">Lyase</keyword>
<protein>
    <recommendedName>
        <fullName evidence="2">carbonic anhydrase</fullName>
        <ecNumber evidence="2">4.2.1.1</ecNumber>
    </recommendedName>
</protein>
<dbReference type="PANTHER" id="PTHR18952:SF265">
    <property type="entry name" value="CARBONIC ANHYDRASE"/>
    <property type="match status" value="1"/>
</dbReference>
<organism evidence="8 9">
    <name type="scientific">Dongia sedimenti</name>
    <dbReference type="NCBI Taxonomy" id="3064282"/>
    <lineage>
        <taxon>Bacteria</taxon>
        <taxon>Pseudomonadati</taxon>
        <taxon>Pseudomonadota</taxon>
        <taxon>Alphaproteobacteria</taxon>
        <taxon>Rhodospirillales</taxon>
        <taxon>Dongiaceae</taxon>
        <taxon>Dongia</taxon>
    </lineage>
</organism>
<name>A0ABU0YG96_9PROT</name>
<dbReference type="EMBL" id="JAUYVI010000001">
    <property type="protein sequence ID" value="MDQ7246730.1"/>
    <property type="molecule type" value="Genomic_DNA"/>
</dbReference>
<dbReference type="Proteomes" id="UP001230156">
    <property type="component" value="Unassembled WGS sequence"/>
</dbReference>
<comment type="caution">
    <text evidence="8">The sequence shown here is derived from an EMBL/GenBank/DDBJ whole genome shotgun (WGS) entry which is preliminary data.</text>
</comment>
<dbReference type="InterPro" id="IPR041891">
    <property type="entry name" value="Alpha_CA_prokaryot-like"/>
</dbReference>
<dbReference type="RefSeq" id="WP_379954126.1">
    <property type="nucleotide sequence ID" value="NZ_JAUYVI010000001.1"/>
</dbReference>
<dbReference type="EC" id="4.2.1.1" evidence="2"/>
<evidence type="ECO:0000256" key="5">
    <source>
        <dbReference type="ARBA" id="ARBA00023239"/>
    </source>
</evidence>
<accession>A0ABU0YG96</accession>
<evidence type="ECO:0000259" key="7">
    <source>
        <dbReference type="PROSITE" id="PS51144"/>
    </source>
</evidence>
<feature type="domain" description="Alpha-carbonic anhydrase" evidence="7">
    <location>
        <begin position="43"/>
        <end position="265"/>
    </location>
</feature>
<evidence type="ECO:0000256" key="3">
    <source>
        <dbReference type="ARBA" id="ARBA00022723"/>
    </source>
</evidence>
<keyword evidence="3" id="KW-0479">Metal-binding</keyword>
<dbReference type="InterPro" id="IPR006311">
    <property type="entry name" value="TAT_signal"/>
</dbReference>
<evidence type="ECO:0000256" key="4">
    <source>
        <dbReference type="ARBA" id="ARBA00022833"/>
    </source>
</evidence>
<dbReference type="PANTHER" id="PTHR18952">
    <property type="entry name" value="CARBONIC ANHYDRASE"/>
    <property type="match status" value="1"/>
</dbReference>
<gene>
    <name evidence="8" type="ORF">Q8A70_03595</name>
</gene>
<dbReference type="InterPro" id="IPR036398">
    <property type="entry name" value="CA_dom_sf"/>
</dbReference>
<reference evidence="9" key="1">
    <citation type="submission" date="2023-08" db="EMBL/GenBank/DDBJ databases">
        <title>Rhodospirillaceae gen. nov., a novel taxon isolated from the Yangtze River Yuezi River estuary sludge.</title>
        <authorList>
            <person name="Ruan L."/>
        </authorList>
    </citation>
    <scope>NUCLEOTIDE SEQUENCE [LARGE SCALE GENOMIC DNA]</scope>
    <source>
        <strain evidence="9">R-7</strain>
    </source>
</reference>
<evidence type="ECO:0000256" key="1">
    <source>
        <dbReference type="ARBA" id="ARBA00010718"/>
    </source>
</evidence>
<dbReference type="Gene3D" id="3.10.200.10">
    <property type="entry name" value="Alpha carbonic anhydrase"/>
    <property type="match status" value="1"/>
</dbReference>
<evidence type="ECO:0000256" key="6">
    <source>
        <dbReference type="ARBA" id="ARBA00048348"/>
    </source>
</evidence>
<keyword evidence="9" id="KW-1185">Reference proteome</keyword>
<keyword evidence="4" id="KW-0862">Zinc</keyword>